<evidence type="ECO:0008006" key="3">
    <source>
        <dbReference type="Google" id="ProtNLM"/>
    </source>
</evidence>
<reference evidence="1 2" key="1">
    <citation type="journal article" date="2012" name="Genome Biol.">
        <title>The genome of the polar eukaryotic microalga coccomyxa subellipsoidea reveals traits of cold adaptation.</title>
        <authorList>
            <person name="Blanc G."/>
            <person name="Agarkova I."/>
            <person name="Grimwood J."/>
            <person name="Kuo A."/>
            <person name="Brueggeman A."/>
            <person name="Dunigan D."/>
            <person name="Gurnon J."/>
            <person name="Ladunga I."/>
            <person name="Lindquist E."/>
            <person name="Lucas S."/>
            <person name="Pangilinan J."/>
            <person name="Proschold T."/>
            <person name="Salamov A."/>
            <person name="Schmutz J."/>
            <person name="Weeks D."/>
            <person name="Yamada T."/>
            <person name="Claverie J.M."/>
            <person name="Grigoriev I."/>
            <person name="Van Etten J."/>
            <person name="Lomsadze A."/>
            <person name="Borodovsky M."/>
        </authorList>
    </citation>
    <scope>NUCLEOTIDE SEQUENCE [LARGE SCALE GENOMIC DNA]</scope>
    <source>
        <strain evidence="1 2">C-169</strain>
    </source>
</reference>
<dbReference type="GeneID" id="17039445"/>
<accession>I0YSU2</accession>
<keyword evidence="2" id="KW-1185">Reference proteome</keyword>
<dbReference type="GO" id="GO:0046921">
    <property type="term" value="F:alpha-(1-&gt;6)-fucosyltransferase activity"/>
    <property type="evidence" value="ECO:0007669"/>
    <property type="project" value="TreeGrafter"/>
</dbReference>
<dbReference type="GO" id="GO:0006487">
    <property type="term" value="P:protein N-linked glycosylation"/>
    <property type="evidence" value="ECO:0007669"/>
    <property type="project" value="TreeGrafter"/>
</dbReference>
<name>I0YSU2_COCSC</name>
<dbReference type="PANTHER" id="PTHR13132">
    <property type="entry name" value="ALPHA- 1,6 -FUCOSYLTRANSFERASE"/>
    <property type="match status" value="1"/>
</dbReference>
<evidence type="ECO:0000313" key="2">
    <source>
        <dbReference type="Proteomes" id="UP000007264"/>
    </source>
</evidence>
<protein>
    <recommendedName>
        <fullName evidence="3">O-fucosyltransferase family protein</fullName>
    </recommendedName>
</protein>
<dbReference type="Proteomes" id="UP000007264">
    <property type="component" value="Unassembled WGS sequence"/>
</dbReference>
<dbReference type="PANTHER" id="PTHR13132:SF29">
    <property type="entry name" value="ALPHA-(1,6)-FUCOSYLTRANSFERASE"/>
    <property type="match status" value="1"/>
</dbReference>
<gene>
    <name evidence="1" type="ORF">COCSUDRAFT_48122</name>
</gene>
<dbReference type="Gene3D" id="3.40.50.11350">
    <property type="match status" value="1"/>
</dbReference>
<evidence type="ECO:0000313" key="1">
    <source>
        <dbReference type="EMBL" id="EIE21461.1"/>
    </source>
</evidence>
<dbReference type="KEGG" id="csl:COCSUDRAFT_48122"/>
<dbReference type="OrthoDB" id="418905at2759"/>
<organism evidence="1 2">
    <name type="scientific">Coccomyxa subellipsoidea (strain C-169)</name>
    <name type="common">Green microalga</name>
    <dbReference type="NCBI Taxonomy" id="574566"/>
    <lineage>
        <taxon>Eukaryota</taxon>
        <taxon>Viridiplantae</taxon>
        <taxon>Chlorophyta</taxon>
        <taxon>core chlorophytes</taxon>
        <taxon>Trebouxiophyceae</taxon>
        <taxon>Trebouxiophyceae incertae sedis</taxon>
        <taxon>Coccomyxaceae</taxon>
        <taxon>Coccomyxa</taxon>
        <taxon>Coccomyxa subellipsoidea</taxon>
    </lineage>
</organism>
<proteinExistence type="predicted"/>
<dbReference type="EMBL" id="AGSI01000012">
    <property type="protein sequence ID" value="EIE21461.1"/>
    <property type="molecule type" value="Genomic_DNA"/>
</dbReference>
<comment type="caution">
    <text evidence="1">The sequence shown here is derived from an EMBL/GenBank/DDBJ whole genome shotgun (WGS) entry which is preliminary data.</text>
</comment>
<dbReference type="AlphaFoldDB" id="I0YSU2"/>
<dbReference type="RefSeq" id="XP_005646005.1">
    <property type="nucleotide sequence ID" value="XM_005645948.1"/>
</dbReference>
<sequence length="359" mass="40414">MQCSVRDEVYRPSVRNAARSLQSLLSQIIIAFLLLSCTADACTVLEFTGEGFSPNLMWLLHAYPLYGAMNGTFYVDSKLWPHRCTETGGGWGDFFSDADVVDWSADKERAAGKVCLRQGSRQVDELLHKLGTGTEELDGMAVNRLWRFKPAVQKVVNATLRELKGLNNPTVAFHIRGGDLSADLQQNKRKPVSPQQYVDRALEAFGKKAKGGTCVILGDDHKLMGETAKLAKARLGCAIYRRPPYYRKAGHVAAEFAKEPLGKRCAHTVQYLQDIELMTHADYFVGTFHSNLPRIVQTLRFSLLHKDKRTFADASEMKADWYEKVREYFREDAKQRKGPKAVPAAYAASMRRSMLSWVQ</sequence>